<evidence type="ECO:0000256" key="2">
    <source>
        <dbReference type="SAM" id="MobiDB-lite"/>
    </source>
</evidence>
<name>A0AAE7WU63_9CAUD</name>
<feature type="coiled-coil region" evidence="1">
    <location>
        <begin position="25"/>
        <end position="63"/>
    </location>
</feature>
<protein>
    <submittedName>
        <fullName evidence="3">Structural protein</fullName>
    </submittedName>
</protein>
<dbReference type="Proteomes" id="UP000828797">
    <property type="component" value="Segment"/>
</dbReference>
<sequence>MWWQFVMAGINMAEGYNKAKIAQTMEDAQYKLRVARRDNKELLRKESNKLATATANLKRVEQSLYNQRLGRDYERSKEQSDKQYAQVVDGLTSDRFTSRLQSSQALGALAAQAAYNGVGGGSVAQLEQVESLRQARVESAINKSEENAHYAKAITDVGLLDNYVSQVSTSSIFADIDYTAPDLVFNNSWQHKWTIGKAAMDGMNGFMYNMNNLNMDLSQYRDQFESGGSENKGIGGAGKSQKSESKGGGFSFTDMFSSFGGSSSSSSSSAGSSGGSGSSSGWRLW</sequence>
<evidence type="ECO:0000313" key="3">
    <source>
        <dbReference type="EMBL" id="QYW05825.1"/>
    </source>
</evidence>
<dbReference type="RefSeq" id="YP_010648413.1">
    <property type="nucleotide sequence ID" value="NC_070758.1"/>
</dbReference>
<keyword evidence="1" id="KW-0175">Coiled coil</keyword>
<keyword evidence="4" id="KW-1185">Reference proteome</keyword>
<feature type="region of interest" description="Disordered" evidence="2">
    <location>
        <begin position="224"/>
        <end position="285"/>
    </location>
</feature>
<evidence type="ECO:0000313" key="4">
    <source>
        <dbReference type="Proteomes" id="UP000828797"/>
    </source>
</evidence>
<dbReference type="EMBL" id="MZ592920">
    <property type="protein sequence ID" value="QYW05825.1"/>
    <property type="molecule type" value="Genomic_DNA"/>
</dbReference>
<proteinExistence type="predicted"/>
<evidence type="ECO:0000256" key="1">
    <source>
        <dbReference type="SAM" id="Coils"/>
    </source>
</evidence>
<dbReference type="GeneID" id="77923852"/>
<organism evidence="3 4">
    <name type="scientific">Vibrio phage vB_VpaP_G1</name>
    <dbReference type="NCBI Taxonomy" id="2862773"/>
    <lineage>
        <taxon>Viruses</taxon>
        <taxon>Duplodnaviria</taxon>
        <taxon>Heunggongvirae</taxon>
        <taxon>Uroviricota</taxon>
        <taxon>Caudoviricetes</taxon>
        <taxon>Autographivirales</taxon>
        <taxon>Youngvirus</taxon>
        <taxon>Youngvirus G1</taxon>
    </lineage>
</organism>
<reference evidence="3" key="1">
    <citation type="submission" date="2021-07" db="EMBL/GenBank/DDBJ databases">
        <authorList>
            <person name="Wang J."/>
            <person name="Yang M."/>
        </authorList>
    </citation>
    <scope>NUCLEOTIDE SEQUENCE</scope>
</reference>
<dbReference type="KEGG" id="vg:77923852"/>
<accession>A0AAE7WU63</accession>
<feature type="compositionally biased region" description="Low complexity" evidence="2">
    <location>
        <begin position="251"/>
        <end position="271"/>
    </location>
</feature>